<dbReference type="RefSeq" id="WP_186969922.1">
    <property type="nucleotide sequence ID" value="NZ_JACOPK010000005.1"/>
</dbReference>
<evidence type="ECO:0000256" key="5">
    <source>
        <dbReference type="SAM" id="Coils"/>
    </source>
</evidence>
<name>A0ABR7GN13_9FIRM</name>
<dbReference type="PANTHER" id="PTHR30461:SF23">
    <property type="entry name" value="DNA RECOMBINASE-RELATED"/>
    <property type="match status" value="1"/>
</dbReference>
<dbReference type="Proteomes" id="UP000641741">
    <property type="component" value="Unassembled WGS sequence"/>
</dbReference>
<keyword evidence="5" id="KW-0175">Coiled coil</keyword>
<dbReference type="InterPro" id="IPR036162">
    <property type="entry name" value="Resolvase-like_N_sf"/>
</dbReference>
<evidence type="ECO:0000259" key="6">
    <source>
        <dbReference type="PROSITE" id="PS51736"/>
    </source>
</evidence>
<protein>
    <submittedName>
        <fullName evidence="8">Recombinase family protein</fullName>
    </submittedName>
</protein>
<dbReference type="InterPro" id="IPR025827">
    <property type="entry name" value="Zn_ribbon_recom_dom"/>
</dbReference>
<feature type="active site" description="O-(5'-phospho-DNA)-serine intermediate" evidence="4">
    <location>
        <position position="11"/>
    </location>
</feature>
<evidence type="ECO:0000313" key="9">
    <source>
        <dbReference type="Proteomes" id="UP000641741"/>
    </source>
</evidence>
<dbReference type="SMART" id="SM00857">
    <property type="entry name" value="Resolvase"/>
    <property type="match status" value="1"/>
</dbReference>
<organism evidence="8 9">
    <name type="scientific">Agathobaculum hominis</name>
    <dbReference type="NCBI Taxonomy" id="2763014"/>
    <lineage>
        <taxon>Bacteria</taxon>
        <taxon>Bacillati</taxon>
        <taxon>Bacillota</taxon>
        <taxon>Clostridia</taxon>
        <taxon>Eubacteriales</taxon>
        <taxon>Butyricicoccaceae</taxon>
        <taxon>Agathobaculum</taxon>
    </lineage>
</organism>
<dbReference type="Gene3D" id="3.90.1750.20">
    <property type="entry name" value="Putative Large Serine Recombinase, Chain B, Domain 2"/>
    <property type="match status" value="1"/>
</dbReference>
<evidence type="ECO:0000256" key="3">
    <source>
        <dbReference type="ARBA" id="ARBA00023172"/>
    </source>
</evidence>
<dbReference type="CDD" id="cd03768">
    <property type="entry name" value="SR_ResInv"/>
    <property type="match status" value="1"/>
</dbReference>
<dbReference type="PANTHER" id="PTHR30461">
    <property type="entry name" value="DNA-INVERTASE FROM LAMBDOID PROPHAGE"/>
    <property type="match status" value="1"/>
</dbReference>
<sequence length="459" mass="51825">MKHTALYLRVSTEAQADEGYSLAAQAEKLEAYCRMKGIDRFTQYVDGGFSGSNLSRPAVTQLIDCIRRGEVERVVVYKLDRLSRSQKDTLYLIEDVFAPHGVDFVSINENIDTGTPYGRAMIGILSAFAQLERENIFLRTRMGMVERVRQGYWPGGGKIPFGYDYDAAKGILVPNRDADTVREIYARYLAGESAGGIARALGLRYEHLVRQILDRESNTGVILYKGERYPGRHEPLIDRETWLRAQRRLHRPNRPRAADGGKLLTGLLVCGHCGAKMRYQKWGRAGDRLVCYSRDKSKPHLVHDENCPNRGIMAQEIERIVTADLARLAAQPDPPSAPAEDEQSCRKALARAERRLRRLYELYAEDEDDTLRDAIARAKQDRDRASEALLAVQQRAGQDAEKEDALGALRTVGAQWDSLDAREKQSLVRACVDRIVLRNDRIEIFYAIEGAERSEVRAG</sequence>
<dbReference type="InterPro" id="IPR011109">
    <property type="entry name" value="DNA_bind_recombinase_dom"/>
</dbReference>
<keyword evidence="2" id="KW-0238">DNA-binding</keyword>
<keyword evidence="9" id="KW-1185">Reference proteome</keyword>
<evidence type="ECO:0000256" key="1">
    <source>
        <dbReference type="ARBA" id="ARBA00022908"/>
    </source>
</evidence>
<dbReference type="SUPFAM" id="SSF53041">
    <property type="entry name" value="Resolvase-like"/>
    <property type="match status" value="1"/>
</dbReference>
<feature type="domain" description="Recombinase" evidence="7">
    <location>
        <begin position="160"/>
        <end position="255"/>
    </location>
</feature>
<evidence type="ECO:0000259" key="7">
    <source>
        <dbReference type="PROSITE" id="PS51737"/>
    </source>
</evidence>
<reference evidence="8 9" key="1">
    <citation type="submission" date="2020-08" db="EMBL/GenBank/DDBJ databases">
        <title>Genome public.</title>
        <authorList>
            <person name="Liu C."/>
            <person name="Sun Q."/>
        </authorList>
    </citation>
    <scope>NUCLEOTIDE SEQUENCE [LARGE SCALE GENOMIC DNA]</scope>
    <source>
        <strain evidence="8 9">M2</strain>
    </source>
</reference>
<dbReference type="Gene3D" id="3.40.50.1390">
    <property type="entry name" value="Resolvase, N-terminal catalytic domain"/>
    <property type="match status" value="1"/>
</dbReference>
<keyword evidence="1" id="KW-0229">DNA integration</keyword>
<dbReference type="PROSITE" id="PS51736">
    <property type="entry name" value="RECOMBINASES_3"/>
    <property type="match status" value="1"/>
</dbReference>
<dbReference type="InterPro" id="IPR038109">
    <property type="entry name" value="DNA_bind_recomb_sf"/>
</dbReference>
<accession>A0ABR7GN13</accession>
<dbReference type="InterPro" id="IPR006119">
    <property type="entry name" value="Resolv_N"/>
</dbReference>
<dbReference type="Pfam" id="PF00239">
    <property type="entry name" value="Resolvase"/>
    <property type="match status" value="1"/>
</dbReference>
<dbReference type="InterPro" id="IPR006118">
    <property type="entry name" value="Recombinase_CS"/>
</dbReference>
<proteinExistence type="predicted"/>
<evidence type="ECO:0000313" key="8">
    <source>
        <dbReference type="EMBL" id="MBC5695706.1"/>
    </source>
</evidence>
<dbReference type="Pfam" id="PF13408">
    <property type="entry name" value="Zn_ribbon_recom"/>
    <property type="match status" value="1"/>
</dbReference>
<keyword evidence="3" id="KW-0233">DNA recombination</keyword>
<dbReference type="PROSITE" id="PS51737">
    <property type="entry name" value="RECOMBINASE_DNA_BIND"/>
    <property type="match status" value="1"/>
</dbReference>
<feature type="coiled-coil region" evidence="5">
    <location>
        <begin position="349"/>
        <end position="395"/>
    </location>
</feature>
<dbReference type="EMBL" id="JACOPK010000005">
    <property type="protein sequence ID" value="MBC5695706.1"/>
    <property type="molecule type" value="Genomic_DNA"/>
</dbReference>
<dbReference type="PROSITE" id="PS00397">
    <property type="entry name" value="RECOMBINASES_1"/>
    <property type="match status" value="1"/>
</dbReference>
<feature type="domain" description="Resolvase/invertase-type recombinase catalytic" evidence="6">
    <location>
        <begin position="3"/>
        <end position="151"/>
    </location>
</feature>
<comment type="caution">
    <text evidence="8">The sequence shown here is derived from an EMBL/GenBank/DDBJ whole genome shotgun (WGS) entry which is preliminary data.</text>
</comment>
<evidence type="ECO:0000256" key="2">
    <source>
        <dbReference type="ARBA" id="ARBA00023125"/>
    </source>
</evidence>
<dbReference type="InterPro" id="IPR050639">
    <property type="entry name" value="SSR_resolvase"/>
</dbReference>
<dbReference type="Pfam" id="PF07508">
    <property type="entry name" value="Recombinase"/>
    <property type="match status" value="1"/>
</dbReference>
<gene>
    <name evidence="8" type="ORF">H8S02_07075</name>
</gene>
<evidence type="ECO:0000256" key="4">
    <source>
        <dbReference type="PROSITE-ProRule" id="PRU10137"/>
    </source>
</evidence>